<reference evidence="1 2" key="1">
    <citation type="journal article" date="2003" name="Proc. Natl. Acad. Sci. U.S.A.">
        <title>Complete genome sequence of the Q-fever pathogen, Coxiella burnetii.</title>
        <authorList>
            <person name="Seshadri R."/>
            <person name="Paulsen I.T."/>
            <person name="Eisen J.A."/>
            <person name="Read T.D."/>
            <person name="Nelson K.E."/>
            <person name="Nelson W.C."/>
            <person name="Ward N.L."/>
            <person name="Tettelin H."/>
            <person name="Davidsen T.M."/>
            <person name="Beanan M.J."/>
            <person name="Deboy R.T."/>
            <person name="Daugherty S.C."/>
            <person name="Brinkac L.M."/>
            <person name="Madupu R."/>
            <person name="Dodson R.J."/>
            <person name="Khouri H.M."/>
            <person name="Lee K.H."/>
            <person name="Carty H.A."/>
            <person name="Scanlan D."/>
            <person name="Heinzen R.A."/>
            <person name="Thompson H.A."/>
            <person name="Samuel J.E."/>
            <person name="Fraser C.M."/>
            <person name="Heidelberg J.F."/>
        </authorList>
    </citation>
    <scope>NUCLEOTIDE SEQUENCE [LARGE SCALE GENOMIC DNA]</scope>
    <source>
        <strain evidence="2">RSA 493 / Nine Mile phase I</strain>
    </source>
</reference>
<dbReference type="AlphaFoldDB" id="Q83B13"/>
<dbReference type="STRING" id="227377.CBU_1707"/>
<sequence length="30" mass="3223">MGGYLSVRGCLLPDAIQGIFLEGLFDNPLI</sequence>
<dbReference type="KEGG" id="cbu:CBU_1707"/>
<evidence type="ECO:0000313" key="1">
    <source>
        <dbReference type="EMBL" id="AAO91202.1"/>
    </source>
</evidence>
<reference evidence="1 2" key="2">
    <citation type="journal article" date="2009" name="Infect. Immun.">
        <title>Comparative genomics reveal extensive transposon-mediated genomic plasticity and diversity among potential effector proteins within the genus Coxiella.</title>
        <authorList>
            <person name="Beare P.A."/>
            <person name="Unsworth N."/>
            <person name="Andoh M."/>
            <person name="Voth D.E."/>
            <person name="Omsland A."/>
            <person name="Gilk S.D."/>
            <person name="Williams K.P."/>
            <person name="Sobral B.W."/>
            <person name="Kupko J.J.III."/>
            <person name="Porcella S.F."/>
            <person name="Samuel J.E."/>
            <person name="Heinzen R.A."/>
        </authorList>
    </citation>
    <scope>NUCLEOTIDE SEQUENCE [LARGE SCALE GENOMIC DNA]</scope>
    <source>
        <strain evidence="2">RSA 493 / Nine Mile phase I</strain>
    </source>
</reference>
<keyword evidence="2" id="KW-1185">Reference proteome</keyword>
<proteinExistence type="predicted"/>
<dbReference type="HOGENOM" id="CLU_3403047_0_0_6"/>
<name>Q83B13_COXBU</name>
<gene>
    <name evidence="1" type="ordered locus">CBU_1707</name>
</gene>
<dbReference type="EMBL" id="AE016828">
    <property type="protein sequence ID" value="AAO91202.1"/>
    <property type="molecule type" value="Genomic_DNA"/>
</dbReference>
<protein>
    <submittedName>
        <fullName evidence="1">Uncharacterized protein</fullName>
    </submittedName>
</protein>
<dbReference type="GeneID" id="1209618"/>
<evidence type="ECO:0000313" key="2">
    <source>
        <dbReference type="Proteomes" id="UP000002671"/>
    </source>
</evidence>
<dbReference type="RefSeq" id="NP_820688.1">
    <property type="nucleotide sequence ID" value="NC_002971.4"/>
</dbReference>
<organism evidence="1 2">
    <name type="scientific">Coxiella burnetii (strain RSA 493 / Nine Mile phase I)</name>
    <dbReference type="NCBI Taxonomy" id="227377"/>
    <lineage>
        <taxon>Bacteria</taxon>
        <taxon>Pseudomonadati</taxon>
        <taxon>Pseudomonadota</taxon>
        <taxon>Gammaproteobacteria</taxon>
        <taxon>Legionellales</taxon>
        <taxon>Coxiellaceae</taxon>
        <taxon>Coxiella</taxon>
    </lineage>
</organism>
<dbReference type="Proteomes" id="UP000002671">
    <property type="component" value="Chromosome"/>
</dbReference>
<dbReference type="EnsemblBacteria" id="AAO91202">
    <property type="protein sequence ID" value="AAO91202"/>
    <property type="gene ID" value="CBU_1707"/>
</dbReference>
<accession>Q83B13</accession>
<dbReference type="RefSeq" id="WP_010958387.1">
    <property type="nucleotide sequence ID" value="NC_002971.4"/>
</dbReference>